<dbReference type="GO" id="GO:1990281">
    <property type="term" value="C:efflux pump complex"/>
    <property type="evidence" value="ECO:0007669"/>
    <property type="project" value="TreeGrafter"/>
</dbReference>
<keyword evidence="5" id="KW-0812">Transmembrane</keyword>
<evidence type="ECO:0000313" key="8">
    <source>
        <dbReference type="EMBL" id="ETR69221.1"/>
    </source>
</evidence>
<dbReference type="GO" id="GO:0009279">
    <property type="term" value="C:cell outer membrane"/>
    <property type="evidence" value="ECO:0007669"/>
    <property type="project" value="UniProtKB-SubCell"/>
</dbReference>
<evidence type="ECO:0000256" key="4">
    <source>
        <dbReference type="ARBA" id="ARBA00022452"/>
    </source>
</evidence>
<dbReference type="GO" id="GO:0015562">
    <property type="term" value="F:efflux transmembrane transporter activity"/>
    <property type="evidence" value="ECO:0007669"/>
    <property type="project" value="InterPro"/>
</dbReference>
<sequence length="431" mass="49428">MNVCCASEADESLSIYEVINMAIEKSHQHRAARYHVESAHHNKYAAWTKMLPGIYGNYACTKLRRQPYSISSGKKIPVGAKDVYHWDIQMIQTLFAGWELKSRYDISDIEVALKKQEKDQIYLDVSLAAKIAFVSVLLEQKILEVANQTVLGLKSQEADAQKFFKQELIPLNDLLRTQVALANAIQEQAHAKSELRLAETRLNILLEKPSGSPIHIKSIDHLIDMKTDLFTLIQKGLSQRPVLKAARLLIKIKEKEMAIAKSQYYPEANAFLSYEQDGDNFMADNNDYGNQFNTVAGVEINWHIFSWGQTRSGIAHAKSELKAARENVLQMENHIRFEIEHAYRNLMVAYENTLTAQQVQDQAKENLRITKLQYKQQVATSTDVLNVQTDLSQADTNYYRALYGYFYYMAQLHRATAFDLHYNEDELPECH</sequence>
<comment type="similarity">
    <text evidence="2">Belongs to the outer membrane factor (OMF) (TC 1.B.17) family.</text>
</comment>
<dbReference type="Gene3D" id="1.20.1600.10">
    <property type="entry name" value="Outer membrane efflux proteins (OEP)"/>
    <property type="match status" value="1"/>
</dbReference>
<evidence type="ECO:0000256" key="2">
    <source>
        <dbReference type="ARBA" id="ARBA00007613"/>
    </source>
</evidence>
<dbReference type="Pfam" id="PF02321">
    <property type="entry name" value="OEP"/>
    <property type="match status" value="1"/>
</dbReference>
<keyword evidence="7" id="KW-0998">Cell outer membrane</keyword>
<comment type="caution">
    <text evidence="8">The sequence shown here is derived from an EMBL/GenBank/DDBJ whole genome shotgun (WGS) entry which is preliminary data.</text>
</comment>
<comment type="subcellular location">
    <subcellularLocation>
        <location evidence="1">Cell outer membrane</location>
    </subcellularLocation>
</comment>
<evidence type="ECO:0000256" key="1">
    <source>
        <dbReference type="ARBA" id="ARBA00004442"/>
    </source>
</evidence>
<evidence type="ECO:0000256" key="6">
    <source>
        <dbReference type="ARBA" id="ARBA00023136"/>
    </source>
</evidence>
<keyword evidence="6" id="KW-0472">Membrane</keyword>
<organism evidence="8 9">
    <name type="scientific">Candidatus Magnetoglobus multicellularis str. Araruama</name>
    <dbReference type="NCBI Taxonomy" id="890399"/>
    <lineage>
        <taxon>Bacteria</taxon>
        <taxon>Pseudomonadati</taxon>
        <taxon>Thermodesulfobacteriota</taxon>
        <taxon>Desulfobacteria</taxon>
        <taxon>Desulfobacterales</taxon>
        <taxon>Desulfobacteraceae</taxon>
        <taxon>Candidatus Magnetoglobus</taxon>
    </lineage>
</organism>
<evidence type="ECO:0000313" key="9">
    <source>
        <dbReference type="Proteomes" id="UP000189670"/>
    </source>
</evidence>
<name>A0A1V1P339_9BACT</name>
<evidence type="ECO:0000256" key="7">
    <source>
        <dbReference type="ARBA" id="ARBA00023237"/>
    </source>
</evidence>
<keyword evidence="3" id="KW-0813">Transport</keyword>
<reference evidence="9" key="1">
    <citation type="submission" date="2012-11" db="EMBL/GenBank/DDBJ databases">
        <authorList>
            <person name="Lucero-Rivera Y.E."/>
            <person name="Tovar-Ramirez D."/>
        </authorList>
    </citation>
    <scope>NUCLEOTIDE SEQUENCE [LARGE SCALE GENOMIC DNA]</scope>
    <source>
        <strain evidence="9">Araruama</strain>
    </source>
</reference>
<dbReference type="AlphaFoldDB" id="A0A1V1P339"/>
<dbReference type="PANTHER" id="PTHR30026">
    <property type="entry name" value="OUTER MEMBRANE PROTEIN TOLC"/>
    <property type="match status" value="1"/>
</dbReference>
<dbReference type="SUPFAM" id="SSF56954">
    <property type="entry name" value="Outer membrane efflux proteins (OEP)"/>
    <property type="match status" value="1"/>
</dbReference>
<evidence type="ECO:0000256" key="3">
    <source>
        <dbReference type="ARBA" id="ARBA00022448"/>
    </source>
</evidence>
<keyword evidence="4" id="KW-1134">Transmembrane beta strand</keyword>
<protein>
    <submittedName>
        <fullName evidence="8">Outer membrane factor, OMF family</fullName>
    </submittedName>
</protein>
<dbReference type="GO" id="GO:0015288">
    <property type="term" value="F:porin activity"/>
    <property type="evidence" value="ECO:0007669"/>
    <property type="project" value="TreeGrafter"/>
</dbReference>
<dbReference type="PANTHER" id="PTHR30026:SF20">
    <property type="entry name" value="OUTER MEMBRANE PROTEIN TOLC"/>
    <property type="match status" value="1"/>
</dbReference>
<evidence type="ECO:0000256" key="5">
    <source>
        <dbReference type="ARBA" id="ARBA00022692"/>
    </source>
</evidence>
<dbReference type="InterPro" id="IPR051906">
    <property type="entry name" value="TolC-like"/>
</dbReference>
<dbReference type="Proteomes" id="UP000189670">
    <property type="component" value="Unassembled WGS sequence"/>
</dbReference>
<proteinExistence type="inferred from homology"/>
<dbReference type="EMBL" id="ATBP01000703">
    <property type="protein sequence ID" value="ETR69221.1"/>
    <property type="molecule type" value="Genomic_DNA"/>
</dbReference>
<dbReference type="InterPro" id="IPR003423">
    <property type="entry name" value="OMP_efflux"/>
</dbReference>
<gene>
    <name evidence="8" type="ORF">OMM_09787</name>
</gene>
<accession>A0A1V1P339</accession>